<name>A0A833DUJ7_9CREN</name>
<protein>
    <submittedName>
        <fullName evidence="2">Uncharacterized protein</fullName>
    </submittedName>
</protein>
<feature type="transmembrane region" description="Helical" evidence="1">
    <location>
        <begin position="332"/>
        <end position="355"/>
    </location>
</feature>
<feature type="transmembrane region" description="Helical" evidence="1">
    <location>
        <begin position="58"/>
        <end position="82"/>
    </location>
</feature>
<feature type="transmembrane region" description="Helical" evidence="1">
    <location>
        <begin position="170"/>
        <end position="189"/>
    </location>
</feature>
<gene>
    <name evidence="2" type="ORF">EYH02_04235</name>
</gene>
<feature type="transmembrane region" description="Helical" evidence="1">
    <location>
        <begin position="307"/>
        <end position="326"/>
    </location>
</feature>
<keyword evidence="1" id="KW-0472">Membrane</keyword>
<feature type="transmembrane region" description="Helical" evidence="1">
    <location>
        <begin position="30"/>
        <end position="51"/>
    </location>
</feature>
<feature type="transmembrane region" description="Helical" evidence="1">
    <location>
        <begin position="118"/>
        <end position="138"/>
    </location>
</feature>
<feature type="transmembrane region" description="Helical" evidence="1">
    <location>
        <begin position="228"/>
        <end position="248"/>
    </location>
</feature>
<evidence type="ECO:0000313" key="2">
    <source>
        <dbReference type="EMBL" id="HIP57259.1"/>
    </source>
</evidence>
<dbReference type="EMBL" id="DQTV01000076">
    <property type="protein sequence ID" value="HIP57259.1"/>
    <property type="molecule type" value="Genomic_DNA"/>
</dbReference>
<feature type="transmembrane region" description="Helical" evidence="1">
    <location>
        <begin position="506"/>
        <end position="532"/>
    </location>
</feature>
<evidence type="ECO:0000256" key="1">
    <source>
        <dbReference type="SAM" id="Phobius"/>
    </source>
</evidence>
<feature type="transmembrane region" description="Helical" evidence="1">
    <location>
        <begin position="424"/>
        <end position="451"/>
    </location>
</feature>
<dbReference type="Proteomes" id="UP000605805">
    <property type="component" value="Unassembled WGS sequence"/>
</dbReference>
<comment type="caution">
    <text evidence="2">The sequence shown here is derived from an EMBL/GenBank/DDBJ whole genome shotgun (WGS) entry which is preliminary data.</text>
</comment>
<keyword evidence="1" id="KW-1133">Transmembrane helix</keyword>
<feature type="transmembrane region" description="Helical" evidence="1">
    <location>
        <begin position="201"/>
        <end position="221"/>
    </location>
</feature>
<accession>A0A833DUJ7</accession>
<feature type="transmembrane region" description="Helical" evidence="1">
    <location>
        <begin position="479"/>
        <end position="500"/>
    </location>
</feature>
<feature type="transmembrane region" description="Helical" evidence="1">
    <location>
        <begin position="268"/>
        <end position="286"/>
    </location>
</feature>
<dbReference type="AlphaFoldDB" id="A0A833DUJ7"/>
<keyword evidence="1" id="KW-0812">Transmembrane</keyword>
<feature type="transmembrane region" description="Helical" evidence="1">
    <location>
        <begin position="544"/>
        <end position="567"/>
    </location>
</feature>
<organism evidence="2 3">
    <name type="scientific">Ignisphaera aggregans</name>
    <dbReference type="NCBI Taxonomy" id="334771"/>
    <lineage>
        <taxon>Archaea</taxon>
        <taxon>Thermoproteota</taxon>
        <taxon>Thermoprotei</taxon>
        <taxon>Desulfurococcales</taxon>
        <taxon>Desulfurococcaceae</taxon>
        <taxon>Ignisphaera</taxon>
    </lineage>
</organism>
<proteinExistence type="predicted"/>
<reference evidence="2" key="1">
    <citation type="journal article" date="2020" name="ISME J.">
        <title>Gammaproteobacteria mediating utilization of methyl-, sulfur- and petroleum organic compounds in deep ocean hydrothermal plumes.</title>
        <authorList>
            <person name="Zhou Z."/>
            <person name="Liu Y."/>
            <person name="Pan J."/>
            <person name="Cron B.R."/>
            <person name="Toner B.M."/>
            <person name="Anantharaman K."/>
            <person name="Breier J.A."/>
            <person name="Dick G.J."/>
            <person name="Li M."/>
        </authorList>
    </citation>
    <scope>NUCLEOTIDE SEQUENCE</scope>
    <source>
        <strain evidence="2">SZUA-1435</strain>
    </source>
</reference>
<evidence type="ECO:0000313" key="3">
    <source>
        <dbReference type="Proteomes" id="UP000605805"/>
    </source>
</evidence>
<sequence length="568" mass="61903">MQRALAIGLALGLIISFIDSYSYVISGFTTAEISVVLAPLLLLIMSSVLGLKLTREELVIASALAIGIDITTTLTAGMYVTYGFLAYSSRRLEEFGLSISVPQELFSSVQKLIDLNAMPTYISLSLASVSGAFFAYALRMHYIERERLIYPLGIVAAMIIKSLRSVRKRYLIALLIGFFSQLLVLRFTSMIDLTPLVSSTIPGSILAVSVSPLMIALFMLLPLGSLKFISLGSLLTYLLILPIIIALLDLPVVPMMSYEDALFAYSNVVASLTIGMIFVLVSYYMLMYRKVFRQSFRILMYMIPERVSFIIGLALLGLIVPVAYALMHNQILSLSMALVFVMVLLLHILLVLVNLRVVGETGIGSQAVLPLVTLCMYLSKVRNVGVYAALDPFTGIPMPQVIGGTAMNIIRFSRLNGVKVSRTLMAFILGIVIGSFATYIYGNLLVAIYGFDSPQMPLHRWIPTIVWMAIVYSGSKEALYVKALIVGIVIGLVLVILNAYRNIALFPLIVGVTLPPDVGLTAFVVSIAKSVLVRMGVDVHEKALLTSVLALLGCGLAVFAYTMIIGVS</sequence>